<protein>
    <submittedName>
        <fullName evidence="1">Uncharacterized protein</fullName>
    </submittedName>
</protein>
<evidence type="ECO:0000313" key="1">
    <source>
        <dbReference type="EMBL" id="RIB17626.1"/>
    </source>
</evidence>
<accession>A0A397VE92</accession>
<proteinExistence type="predicted"/>
<organism evidence="1 2">
    <name type="scientific">Gigaspora rosea</name>
    <dbReference type="NCBI Taxonomy" id="44941"/>
    <lineage>
        <taxon>Eukaryota</taxon>
        <taxon>Fungi</taxon>
        <taxon>Fungi incertae sedis</taxon>
        <taxon>Mucoromycota</taxon>
        <taxon>Glomeromycotina</taxon>
        <taxon>Glomeromycetes</taxon>
        <taxon>Diversisporales</taxon>
        <taxon>Gigasporaceae</taxon>
        <taxon>Gigaspora</taxon>
    </lineage>
</organism>
<evidence type="ECO:0000313" key="2">
    <source>
        <dbReference type="Proteomes" id="UP000266673"/>
    </source>
</evidence>
<sequence>MHIAIGAGATKERRHAYSLANLTLLLLMYVHTNVFKWCHLHVKPADHSKPTIKLIKLVRFTCCTYILIRSL</sequence>
<name>A0A397VE92_9GLOM</name>
<dbReference type="AlphaFoldDB" id="A0A397VE92"/>
<comment type="caution">
    <text evidence="1">The sequence shown here is derived from an EMBL/GenBank/DDBJ whole genome shotgun (WGS) entry which is preliminary data.</text>
</comment>
<dbReference type="EMBL" id="QKWP01000594">
    <property type="protein sequence ID" value="RIB17626.1"/>
    <property type="molecule type" value="Genomic_DNA"/>
</dbReference>
<gene>
    <name evidence="1" type="ORF">C2G38_2087842</name>
</gene>
<dbReference type="Proteomes" id="UP000266673">
    <property type="component" value="Unassembled WGS sequence"/>
</dbReference>
<reference evidence="1 2" key="1">
    <citation type="submission" date="2018-06" db="EMBL/GenBank/DDBJ databases">
        <title>Comparative genomics reveals the genomic features of Rhizophagus irregularis, R. cerebriforme, R. diaphanum and Gigaspora rosea, and their symbiotic lifestyle signature.</title>
        <authorList>
            <person name="Morin E."/>
            <person name="San Clemente H."/>
            <person name="Chen E.C.H."/>
            <person name="De La Providencia I."/>
            <person name="Hainaut M."/>
            <person name="Kuo A."/>
            <person name="Kohler A."/>
            <person name="Murat C."/>
            <person name="Tang N."/>
            <person name="Roy S."/>
            <person name="Loubradou J."/>
            <person name="Henrissat B."/>
            <person name="Grigoriev I.V."/>
            <person name="Corradi N."/>
            <person name="Roux C."/>
            <person name="Martin F.M."/>
        </authorList>
    </citation>
    <scope>NUCLEOTIDE SEQUENCE [LARGE SCALE GENOMIC DNA]</scope>
    <source>
        <strain evidence="1 2">DAOM 194757</strain>
    </source>
</reference>
<keyword evidence="2" id="KW-1185">Reference proteome</keyword>